<dbReference type="SUPFAM" id="SSF47565">
    <property type="entry name" value="Insect pheromone/odorant-binding proteins"/>
    <property type="match status" value="1"/>
</dbReference>
<dbReference type="GO" id="GO:0005549">
    <property type="term" value="F:odorant binding"/>
    <property type="evidence" value="ECO:0007669"/>
    <property type="project" value="InterPro"/>
</dbReference>
<dbReference type="InterPro" id="IPR036728">
    <property type="entry name" value="PBP_GOBP_sf"/>
</dbReference>
<dbReference type="InterPro" id="IPR006170">
    <property type="entry name" value="PBP/GOBP"/>
</dbReference>
<evidence type="ECO:0000313" key="2">
    <source>
        <dbReference type="EMBL" id="JAS63587.1"/>
    </source>
</evidence>
<feature type="compositionally biased region" description="Pro residues" evidence="1">
    <location>
        <begin position="55"/>
        <end position="75"/>
    </location>
</feature>
<feature type="non-terminal residue" evidence="2">
    <location>
        <position position="1"/>
    </location>
</feature>
<dbReference type="EMBL" id="GECZ01006182">
    <property type="protein sequence ID" value="JAS63587.1"/>
    <property type="molecule type" value="Transcribed_RNA"/>
</dbReference>
<gene>
    <name evidence="2" type="ORF">g.4382</name>
</gene>
<sequence>LAVLVVSGVVTGEDECTPPKPGEKFVHPSECCKVDDFIPVTVKNNFRKCIDKLPHPPQSPKPPPDGSSPPPPPDPAMKKALACMVECVFSESKLLTADKKLDKDAIKKAFIPDKKDLAAVVAAGIDKCFGS</sequence>
<accession>A0A1B6GMD5</accession>
<feature type="region of interest" description="Disordered" evidence="1">
    <location>
        <begin position="51"/>
        <end position="77"/>
    </location>
</feature>
<name>A0A1B6GMD5_9HEMI</name>
<proteinExistence type="predicted"/>
<reference evidence="2" key="1">
    <citation type="submission" date="2015-11" db="EMBL/GenBank/DDBJ databases">
        <title>De novo transcriptome assembly of four potential Pierce s Disease insect vectors from Arizona vineyards.</title>
        <authorList>
            <person name="Tassone E.E."/>
        </authorList>
    </citation>
    <scope>NUCLEOTIDE SEQUENCE</scope>
</reference>
<dbReference type="Gene3D" id="1.10.238.270">
    <property type="match status" value="1"/>
</dbReference>
<dbReference type="Pfam" id="PF01395">
    <property type="entry name" value="PBP_GOBP"/>
    <property type="match status" value="1"/>
</dbReference>
<dbReference type="AlphaFoldDB" id="A0A1B6GMD5"/>
<feature type="non-terminal residue" evidence="2">
    <location>
        <position position="131"/>
    </location>
</feature>
<evidence type="ECO:0000256" key="1">
    <source>
        <dbReference type="SAM" id="MobiDB-lite"/>
    </source>
</evidence>
<protein>
    <submittedName>
        <fullName evidence="2">Uncharacterized protein</fullName>
    </submittedName>
</protein>
<organism evidence="2">
    <name type="scientific">Cuerna arida</name>
    <dbReference type="NCBI Taxonomy" id="1464854"/>
    <lineage>
        <taxon>Eukaryota</taxon>
        <taxon>Metazoa</taxon>
        <taxon>Ecdysozoa</taxon>
        <taxon>Arthropoda</taxon>
        <taxon>Hexapoda</taxon>
        <taxon>Insecta</taxon>
        <taxon>Pterygota</taxon>
        <taxon>Neoptera</taxon>
        <taxon>Paraneoptera</taxon>
        <taxon>Hemiptera</taxon>
        <taxon>Auchenorrhyncha</taxon>
        <taxon>Membracoidea</taxon>
        <taxon>Cicadellidae</taxon>
        <taxon>Cicadellinae</taxon>
        <taxon>Proconiini</taxon>
        <taxon>Cuerna</taxon>
    </lineage>
</organism>